<evidence type="ECO:0000256" key="1">
    <source>
        <dbReference type="ARBA" id="ARBA00022450"/>
    </source>
</evidence>
<dbReference type="EMBL" id="CP071090">
    <property type="protein sequence ID" value="QSQ26378.1"/>
    <property type="molecule type" value="Genomic_DNA"/>
</dbReference>
<dbReference type="Pfam" id="PF00550">
    <property type="entry name" value="PP-binding"/>
    <property type="match status" value="1"/>
</dbReference>
<evidence type="ECO:0000259" key="4">
    <source>
        <dbReference type="PROSITE" id="PS50075"/>
    </source>
</evidence>
<feature type="region of interest" description="Disordered" evidence="3">
    <location>
        <begin position="111"/>
        <end position="143"/>
    </location>
</feature>
<keyword evidence="2" id="KW-0597">Phosphoprotein</keyword>
<feature type="domain" description="Carrier" evidence="4">
    <location>
        <begin position="1"/>
        <end position="69"/>
    </location>
</feature>
<dbReference type="InterPro" id="IPR036736">
    <property type="entry name" value="ACP-like_sf"/>
</dbReference>
<evidence type="ECO:0000256" key="3">
    <source>
        <dbReference type="SAM" id="MobiDB-lite"/>
    </source>
</evidence>
<keyword evidence="1" id="KW-0596">Phosphopantetheine</keyword>
<feature type="region of interest" description="Disordered" evidence="3">
    <location>
        <begin position="157"/>
        <end position="188"/>
    </location>
</feature>
<keyword evidence="6" id="KW-1185">Reference proteome</keyword>
<dbReference type="PROSITE" id="PS50075">
    <property type="entry name" value="CARRIER"/>
    <property type="match status" value="1"/>
</dbReference>
<gene>
    <name evidence="5" type="ORF">JY651_16205</name>
</gene>
<sequence length="237" mass="25214">MRLASIFSEVLGVKQVGLHDDFFELGGHSLLATQLISRVRQAFGLELGLRELFEAPTLAAFAERLQAASHTQVPPITRASREQSLPLSFAQQRLWFLDQFQPGSSVYSPPPGVAAGRGAGRGRAPAHLRGAGAPPRSPAHHLPLRRRPALPGHLRAAQFPPGRDGPVGPAGRAATSRSPAHRPARGTASLRLVQRTAVASHRAPAIAHRARAGAQHAPHRLRRLVHECAGARGGGPL</sequence>
<proteinExistence type="predicted"/>
<protein>
    <recommendedName>
        <fullName evidence="4">Carrier domain-containing protein</fullName>
    </recommendedName>
</protein>
<dbReference type="InterPro" id="IPR023213">
    <property type="entry name" value="CAT-like_dom_sf"/>
</dbReference>
<dbReference type="InterPro" id="IPR020806">
    <property type="entry name" value="PKS_PP-bd"/>
</dbReference>
<dbReference type="SMART" id="SM00823">
    <property type="entry name" value="PKS_PP"/>
    <property type="match status" value="1"/>
</dbReference>
<dbReference type="Gene3D" id="3.30.559.10">
    <property type="entry name" value="Chloramphenicol acetyltransferase-like domain"/>
    <property type="match status" value="1"/>
</dbReference>
<accession>A0ABX7P7B5</accession>
<evidence type="ECO:0000313" key="6">
    <source>
        <dbReference type="Proteomes" id="UP000662747"/>
    </source>
</evidence>
<dbReference type="InterPro" id="IPR009081">
    <property type="entry name" value="PP-bd_ACP"/>
</dbReference>
<dbReference type="Gene3D" id="1.10.1200.10">
    <property type="entry name" value="ACP-like"/>
    <property type="match status" value="1"/>
</dbReference>
<feature type="compositionally biased region" description="Low complexity" evidence="3">
    <location>
        <begin position="122"/>
        <end position="134"/>
    </location>
</feature>
<dbReference type="InterPro" id="IPR006162">
    <property type="entry name" value="Ppantetheine_attach_site"/>
</dbReference>
<organism evidence="5 6">
    <name type="scientific">Pyxidicoccus parkwayensis</name>
    <dbReference type="NCBI Taxonomy" id="2813578"/>
    <lineage>
        <taxon>Bacteria</taxon>
        <taxon>Pseudomonadati</taxon>
        <taxon>Myxococcota</taxon>
        <taxon>Myxococcia</taxon>
        <taxon>Myxococcales</taxon>
        <taxon>Cystobacterineae</taxon>
        <taxon>Myxococcaceae</taxon>
        <taxon>Pyxidicoccus</taxon>
    </lineage>
</organism>
<reference evidence="5 6" key="1">
    <citation type="submission" date="2021-02" db="EMBL/GenBank/DDBJ databases">
        <title>De Novo genome assembly of isolated myxobacteria.</title>
        <authorList>
            <person name="Stevens D.C."/>
        </authorList>
    </citation>
    <scope>NUCLEOTIDE SEQUENCE [LARGE SCALE GENOMIC DNA]</scope>
    <source>
        <strain evidence="6">SCPEA02</strain>
    </source>
</reference>
<evidence type="ECO:0000313" key="5">
    <source>
        <dbReference type="EMBL" id="QSQ26378.1"/>
    </source>
</evidence>
<dbReference type="PROSITE" id="PS00012">
    <property type="entry name" value="PHOSPHOPANTETHEINE"/>
    <property type="match status" value="1"/>
</dbReference>
<dbReference type="SUPFAM" id="SSF47336">
    <property type="entry name" value="ACP-like"/>
    <property type="match status" value="1"/>
</dbReference>
<name>A0ABX7P7B5_9BACT</name>
<evidence type="ECO:0000256" key="2">
    <source>
        <dbReference type="ARBA" id="ARBA00022553"/>
    </source>
</evidence>
<dbReference type="PANTHER" id="PTHR45527">
    <property type="entry name" value="NONRIBOSOMAL PEPTIDE SYNTHETASE"/>
    <property type="match status" value="1"/>
</dbReference>
<dbReference type="PANTHER" id="PTHR45527:SF1">
    <property type="entry name" value="FATTY ACID SYNTHASE"/>
    <property type="match status" value="1"/>
</dbReference>
<dbReference type="Proteomes" id="UP000662747">
    <property type="component" value="Chromosome"/>
</dbReference>